<name>A0ACD4BBF2_MICMQ</name>
<evidence type="ECO:0000313" key="2">
    <source>
        <dbReference type="Proteomes" id="UP001060245"/>
    </source>
</evidence>
<gene>
    <name evidence="1" type="ORF">NMQ05_08050</name>
</gene>
<sequence>MNKSLIRSMGFWLLLVVSLATTAVGAWLISGQIGTMTTTLLDGTATGVEVYVGQSLVVVGAGVLAAGIVGILLTLALVAARSLVPAPAPAVVEAIDWTVEAEETPAPVTTTPPADTTPATEEVVDEAEVTRDDAPATDAKPDSSPSITR</sequence>
<evidence type="ECO:0000313" key="1">
    <source>
        <dbReference type="EMBL" id="UTT54517.1"/>
    </source>
</evidence>
<reference evidence="1" key="1">
    <citation type="submission" date="2022-07" db="EMBL/GenBank/DDBJ databases">
        <title>Complete genome of DND4.</title>
        <authorList>
            <person name="Cao G."/>
        </authorList>
    </citation>
    <scope>NUCLEOTIDE SEQUENCE</scope>
    <source>
        <strain evidence="1">DND4</strain>
    </source>
</reference>
<protein>
    <submittedName>
        <fullName evidence="1">Uncharacterized protein</fullName>
    </submittedName>
</protein>
<dbReference type="Proteomes" id="UP001060245">
    <property type="component" value="Chromosome"/>
</dbReference>
<accession>A0ACD4BBF2</accession>
<proteinExistence type="predicted"/>
<dbReference type="EMBL" id="CP101471">
    <property type="protein sequence ID" value="UTT54517.1"/>
    <property type="molecule type" value="Genomic_DNA"/>
</dbReference>
<organism evidence="1 2">
    <name type="scientific">Microbacterium maritypicum</name>
    <name type="common">Microbacterium liquefaciens</name>
    <dbReference type="NCBI Taxonomy" id="33918"/>
    <lineage>
        <taxon>Bacteria</taxon>
        <taxon>Bacillati</taxon>
        <taxon>Actinomycetota</taxon>
        <taxon>Actinomycetes</taxon>
        <taxon>Micrococcales</taxon>
        <taxon>Microbacteriaceae</taxon>
        <taxon>Microbacterium</taxon>
    </lineage>
</organism>
<keyword evidence="2" id="KW-1185">Reference proteome</keyword>